<dbReference type="CDD" id="cd16442">
    <property type="entry name" value="BPL"/>
    <property type="match status" value="1"/>
</dbReference>
<dbReference type="Pfam" id="PF03099">
    <property type="entry name" value="BPL_LplA_LipB"/>
    <property type="match status" value="1"/>
</dbReference>
<keyword evidence="1" id="KW-0436">Ligase</keyword>
<dbReference type="Pfam" id="PF02237">
    <property type="entry name" value="BPL_C"/>
    <property type="match status" value="1"/>
</dbReference>
<dbReference type="GO" id="GO:0005737">
    <property type="term" value="C:cytoplasm"/>
    <property type="evidence" value="ECO:0007669"/>
    <property type="project" value="TreeGrafter"/>
</dbReference>
<dbReference type="PANTHER" id="PTHR12835:SF5">
    <property type="entry name" value="BIOTIN--PROTEIN LIGASE"/>
    <property type="match status" value="1"/>
</dbReference>
<gene>
    <name evidence="3" type="ORF">UFOPK4080_00360</name>
</gene>
<dbReference type="InterPro" id="IPR003142">
    <property type="entry name" value="BPL_C"/>
</dbReference>
<dbReference type="NCBIfam" id="TIGR00121">
    <property type="entry name" value="birA_ligase"/>
    <property type="match status" value="1"/>
</dbReference>
<name>A0A6J5YT72_9ZZZZ</name>
<dbReference type="GO" id="GO:0004077">
    <property type="term" value="F:biotin--[biotin carboxyl-carrier protein] ligase activity"/>
    <property type="evidence" value="ECO:0007669"/>
    <property type="project" value="InterPro"/>
</dbReference>
<dbReference type="Gene3D" id="3.30.930.10">
    <property type="entry name" value="Bira Bifunctional Protein, Domain 2"/>
    <property type="match status" value="1"/>
</dbReference>
<dbReference type="InterPro" id="IPR004143">
    <property type="entry name" value="BPL_LPL_catalytic"/>
</dbReference>
<organism evidence="3">
    <name type="scientific">freshwater metagenome</name>
    <dbReference type="NCBI Taxonomy" id="449393"/>
    <lineage>
        <taxon>unclassified sequences</taxon>
        <taxon>metagenomes</taxon>
        <taxon>ecological metagenomes</taxon>
    </lineage>
</organism>
<accession>A0A6J5YT72</accession>
<reference evidence="3" key="1">
    <citation type="submission" date="2020-05" db="EMBL/GenBank/DDBJ databases">
        <authorList>
            <person name="Chiriac C."/>
            <person name="Salcher M."/>
            <person name="Ghai R."/>
            <person name="Kavagutti S V."/>
        </authorList>
    </citation>
    <scope>NUCLEOTIDE SEQUENCE</scope>
</reference>
<evidence type="ECO:0000313" key="3">
    <source>
        <dbReference type="EMBL" id="CAB4333334.1"/>
    </source>
</evidence>
<evidence type="ECO:0000256" key="1">
    <source>
        <dbReference type="ARBA" id="ARBA00022598"/>
    </source>
</evidence>
<dbReference type="InterPro" id="IPR045864">
    <property type="entry name" value="aa-tRNA-synth_II/BPL/LPL"/>
</dbReference>
<protein>
    <submittedName>
        <fullName evidence="3">Unannotated protein</fullName>
    </submittedName>
</protein>
<feature type="domain" description="BPL/LPL catalytic" evidence="2">
    <location>
        <begin position="14"/>
        <end position="195"/>
    </location>
</feature>
<dbReference type="AlphaFoldDB" id="A0A6J5YT72"/>
<dbReference type="SUPFAM" id="SSF55681">
    <property type="entry name" value="Class II aaRS and biotin synthetases"/>
    <property type="match status" value="1"/>
</dbReference>
<dbReference type="Gene3D" id="2.30.30.100">
    <property type="match status" value="1"/>
</dbReference>
<dbReference type="InterPro" id="IPR004408">
    <property type="entry name" value="Biotin_CoA_COase_ligase"/>
</dbReference>
<evidence type="ECO:0000259" key="2">
    <source>
        <dbReference type="PROSITE" id="PS51733"/>
    </source>
</evidence>
<proteinExistence type="predicted"/>
<dbReference type="EMBL" id="CAESAG010000036">
    <property type="protein sequence ID" value="CAB4333334.1"/>
    <property type="molecule type" value="Genomic_DNA"/>
</dbReference>
<dbReference type="PANTHER" id="PTHR12835">
    <property type="entry name" value="BIOTIN PROTEIN LIGASE"/>
    <property type="match status" value="1"/>
</dbReference>
<sequence>MSIDTPRPPLDTAAISQKISQYWRVSVVEVTGSTQDDLAALVARNEAKNGEVLVTEFQSAGRGRLDRTFEAPQSSALLFSLYLEPKRAKSEWSFLPLLAGLVSTLAISELDPRFTAELKWPNDLQISGKKLGGIIAQATNSGVILGIGINVGMNRSELPVEHATSLMIEEFAVLDRNLLLASILNTCEELLKRWEDGEDLRHLYRERSATLGQKIQVELPGGEQKSGFAEDISPDGELILEGGQRITVGDIVHLR</sequence>
<dbReference type="PROSITE" id="PS51733">
    <property type="entry name" value="BPL_LPL_CATALYTIC"/>
    <property type="match status" value="1"/>
</dbReference>